<dbReference type="InterPro" id="IPR027256">
    <property type="entry name" value="P-typ_ATPase_IB"/>
</dbReference>
<keyword evidence="14 19" id="KW-1133">Transmembrane helix</keyword>
<evidence type="ECO:0000256" key="20">
    <source>
        <dbReference type="SAM" id="MobiDB-lite"/>
    </source>
</evidence>
<keyword evidence="13" id="KW-1278">Translocase</keyword>
<dbReference type="SFLD" id="SFLDG00002">
    <property type="entry name" value="C1.7:_P-type_atpase_like"/>
    <property type="match status" value="1"/>
</dbReference>
<feature type="compositionally biased region" description="Basic and acidic residues" evidence="20">
    <location>
        <begin position="18"/>
        <end position="54"/>
    </location>
</feature>
<feature type="domain" description="P-type ATPase A" evidence="21">
    <location>
        <begin position="227"/>
        <end position="327"/>
    </location>
</feature>
<dbReference type="InterPro" id="IPR023214">
    <property type="entry name" value="HAD_sf"/>
</dbReference>
<dbReference type="Pfam" id="PF00122">
    <property type="entry name" value="E1-E2_ATPase"/>
    <property type="match status" value="1"/>
</dbReference>
<dbReference type="PANTHER" id="PTHR43520:SF5">
    <property type="entry name" value="CATION-TRANSPORTING P-TYPE ATPASE-RELATED"/>
    <property type="match status" value="1"/>
</dbReference>
<evidence type="ECO:0000256" key="3">
    <source>
        <dbReference type="ARBA" id="ARBA00012517"/>
    </source>
</evidence>
<evidence type="ECO:0000313" key="22">
    <source>
        <dbReference type="EMBL" id="TRM12142.1"/>
    </source>
</evidence>
<evidence type="ECO:0000256" key="19">
    <source>
        <dbReference type="RuleBase" id="RU362081"/>
    </source>
</evidence>
<keyword evidence="9 19" id="KW-0547">Nucleotide-binding</keyword>
<dbReference type="EMBL" id="VJMZ01000001">
    <property type="protein sequence ID" value="TRM12142.1"/>
    <property type="molecule type" value="Genomic_DNA"/>
</dbReference>
<keyword evidence="12" id="KW-0460">Magnesium</keyword>
<keyword evidence="5 19" id="KW-1003">Cell membrane</keyword>
<comment type="similarity">
    <text evidence="2 19">Belongs to the cation transport ATPase (P-type) (TC 3.A.3) family. Type IB subfamily.</text>
</comment>
<feature type="transmembrane region" description="Helical" evidence="19">
    <location>
        <begin position="133"/>
        <end position="151"/>
    </location>
</feature>
<reference evidence="22 23" key="1">
    <citation type="submission" date="2019-07" db="EMBL/GenBank/DDBJ databases">
        <title>Genomic analysis of Lentibacillus sp. NKC851-2.</title>
        <authorList>
            <person name="Oh Y.J."/>
        </authorList>
    </citation>
    <scope>NUCLEOTIDE SEQUENCE [LARGE SCALE GENOMIC DNA]</scope>
    <source>
        <strain evidence="22 23">NKC851-2</strain>
    </source>
</reference>
<comment type="catalytic activity">
    <reaction evidence="18">
        <text>Cu(+)(in) + ATP + H2O = Cu(+)(out) + ADP + phosphate + H(+)</text>
        <dbReference type="Rhea" id="RHEA:25792"/>
        <dbReference type="ChEBI" id="CHEBI:15377"/>
        <dbReference type="ChEBI" id="CHEBI:15378"/>
        <dbReference type="ChEBI" id="CHEBI:30616"/>
        <dbReference type="ChEBI" id="CHEBI:43474"/>
        <dbReference type="ChEBI" id="CHEBI:49552"/>
        <dbReference type="ChEBI" id="CHEBI:456216"/>
        <dbReference type="EC" id="7.2.2.8"/>
    </reaction>
</comment>
<dbReference type="SUPFAM" id="SSF81653">
    <property type="entry name" value="Calcium ATPase, transduction domain A"/>
    <property type="match status" value="1"/>
</dbReference>
<keyword evidence="7 19" id="KW-0812">Transmembrane</keyword>
<dbReference type="CDD" id="cd07552">
    <property type="entry name" value="P-type_ATPase_Cu-like"/>
    <property type="match status" value="1"/>
</dbReference>
<dbReference type="Gene3D" id="3.40.50.1000">
    <property type="entry name" value="HAD superfamily/HAD-like"/>
    <property type="match status" value="1"/>
</dbReference>
<comment type="subcellular location">
    <subcellularLocation>
        <location evidence="1">Cell membrane</location>
        <topology evidence="1">Multi-pass membrane protein</topology>
    </subcellularLocation>
</comment>
<feature type="transmembrane region" description="Helical" evidence="19">
    <location>
        <begin position="101"/>
        <end position="121"/>
    </location>
</feature>
<evidence type="ECO:0000256" key="13">
    <source>
        <dbReference type="ARBA" id="ARBA00022967"/>
    </source>
</evidence>
<keyword evidence="4" id="KW-0813">Transport</keyword>
<gene>
    <name evidence="22" type="ORF">FH966_10845</name>
</gene>
<dbReference type="PANTHER" id="PTHR43520">
    <property type="entry name" value="ATP7, ISOFORM B"/>
    <property type="match status" value="1"/>
</dbReference>
<keyword evidence="10" id="KW-0187">Copper transport</keyword>
<evidence type="ECO:0000256" key="11">
    <source>
        <dbReference type="ARBA" id="ARBA00022840"/>
    </source>
</evidence>
<evidence type="ECO:0000256" key="18">
    <source>
        <dbReference type="ARBA" id="ARBA00049289"/>
    </source>
</evidence>
<evidence type="ECO:0000313" key="23">
    <source>
        <dbReference type="Proteomes" id="UP000319280"/>
    </source>
</evidence>
<dbReference type="InterPro" id="IPR023299">
    <property type="entry name" value="ATPase_P-typ_cyto_dom_N"/>
</dbReference>
<dbReference type="EC" id="7.2.2.8" evidence="3"/>
<evidence type="ECO:0000256" key="1">
    <source>
        <dbReference type="ARBA" id="ARBA00004651"/>
    </source>
</evidence>
<evidence type="ECO:0000256" key="6">
    <source>
        <dbReference type="ARBA" id="ARBA00022553"/>
    </source>
</evidence>
<proteinExistence type="inferred from homology"/>
<dbReference type="AlphaFoldDB" id="A0A549YJV0"/>
<keyword evidence="8 19" id="KW-0479">Metal-binding</keyword>
<dbReference type="Proteomes" id="UP000319280">
    <property type="component" value="Unassembled WGS sequence"/>
</dbReference>
<evidence type="ECO:0000256" key="9">
    <source>
        <dbReference type="ARBA" id="ARBA00022741"/>
    </source>
</evidence>
<feature type="transmembrane region" description="Helical" evidence="19">
    <location>
        <begin position="684"/>
        <end position="707"/>
    </location>
</feature>
<keyword evidence="6" id="KW-0597">Phosphoprotein</keyword>
<evidence type="ECO:0000259" key="21">
    <source>
        <dbReference type="Pfam" id="PF00122"/>
    </source>
</evidence>
<keyword evidence="11 19" id="KW-0067">ATP-binding</keyword>
<keyword evidence="17 19" id="KW-0472">Membrane</keyword>
<dbReference type="GO" id="GO:0005886">
    <property type="term" value="C:plasma membrane"/>
    <property type="evidence" value="ECO:0007669"/>
    <property type="project" value="UniProtKB-SubCell"/>
</dbReference>
<dbReference type="GO" id="GO:0043682">
    <property type="term" value="F:P-type divalent copper transporter activity"/>
    <property type="evidence" value="ECO:0007669"/>
    <property type="project" value="TreeGrafter"/>
</dbReference>
<dbReference type="GO" id="GO:0016887">
    <property type="term" value="F:ATP hydrolysis activity"/>
    <property type="evidence" value="ECO:0007669"/>
    <property type="project" value="InterPro"/>
</dbReference>
<evidence type="ECO:0000256" key="5">
    <source>
        <dbReference type="ARBA" id="ARBA00022475"/>
    </source>
</evidence>
<feature type="transmembrane region" description="Helical" evidence="19">
    <location>
        <begin position="163"/>
        <end position="180"/>
    </location>
</feature>
<keyword evidence="23" id="KW-1185">Reference proteome</keyword>
<dbReference type="InterPro" id="IPR008250">
    <property type="entry name" value="ATPase_P-typ_transduc_dom_A_sf"/>
</dbReference>
<evidence type="ECO:0000256" key="17">
    <source>
        <dbReference type="ARBA" id="ARBA00023136"/>
    </source>
</evidence>
<accession>A0A549YJV0</accession>
<evidence type="ECO:0000256" key="8">
    <source>
        <dbReference type="ARBA" id="ARBA00022723"/>
    </source>
</evidence>
<dbReference type="SFLD" id="SFLDS00003">
    <property type="entry name" value="Haloacid_Dehalogenase"/>
    <property type="match status" value="1"/>
</dbReference>
<feature type="transmembrane region" description="Helical" evidence="19">
    <location>
        <begin position="192"/>
        <end position="209"/>
    </location>
</feature>
<dbReference type="NCBIfam" id="TIGR01511">
    <property type="entry name" value="ATPase-IB1_Cu"/>
    <property type="match status" value="1"/>
</dbReference>
<feature type="transmembrane region" description="Helical" evidence="19">
    <location>
        <begin position="347"/>
        <end position="366"/>
    </location>
</feature>
<dbReference type="InterPro" id="IPR018303">
    <property type="entry name" value="ATPase_P-typ_P_site"/>
</dbReference>
<dbReference type="PRINTS" id="PR00119">
    <property type="entry name" value="CATATPASE"/>
</dbReference>
<evidence type="ECO:0000256" key="10">
    <source>
        <dbReference type="ARBA" id="ARBA00022796"/>
    </source>
</evidence>
<organism evidence="22 23">
    <name type="scientific">Lentibacillus cibarius</name>
    <dbReference type="NCBI Taxonomy" id="2583219"/>
    <lineage>
        <taxon>Bacteria</taxon>
        <taxon>Bacillati</taxon>
        <taxon>Bacillota</taxon>
        <taxon>Bacilli</taxon>
        <taxon>Bacillales</taxon>
        <taxon>Bacillaceae</taxon>
        <taxon>Lentibacillus</taxon>
    </lineage>
</organism>
<dbReference type="NCBIfam" id="TIGR01494">
    <property type="entry name" value="ATPase_P-type"/>
    <property type="match status" value="1"/>
</dbReference>
<feature type="transmembrane region" description="Helical" evidence="19">
    <location>
        <begin position="378"/>
        <end position="405"/>
    </location>
</feature>
<evidence type="ECO:0000256" key="14">
    <source>
        <dbReference type="ARBA" id="ARBA00022989"/>
    </source>
</evidence>
<dbReference type="Gene3D" id="3.40.1110.10">
    <property type="entry name" value="Calcium-transporting ATPase, cytoplasmic domain N"/>
    <property type="match status" value="1"/>
</dbReference>
<keyword evidence="16" id="KW-0406">Ion transport</keyword>
<dbReference type="FunFam" id="2.70.150.10:FF:000020">
    <property type="entry name" value="Copper-exporting P-type ATPase A"/>
    <property type="match status" value="1"/>
</dbReference>
<dbReference type="Pfam" id="PF00702">
    <property type="entry name" value="Hydrolase"/>
    <property type="match status" value="1"/>
</dbReference>
<dbReference type="SUPFAM" id="SSF56784">
    <property type="entry name" value="HAD-like"/>
    <property type="match status" value="1"/>
</dbReference>
<dbReference type="PRINTS" id="PR00943">
    <property type="entry name" value="CUATPASE"/>
</dbReference>
<evidence type="ECO:0000256" key="2">
    <source>
        <dbReference type="ARBA" id="ARBA00006024"/>
    </source>
</evidence>
<dbReference type="GO" id="GO:0140581">
    <property type="term" value="F:P-type monovalent copper transporter activity"/>
    <property type="evidence" value="ECO:0007669"/>
    <property type="project" value="UniProtKB-EC"/>
</dbReference>
<evidence type="ECO:0000256" key="4">
    <source>
        <dbReference type="ARBA" id="ARBA00022448"/>
    </source>
</evidence>
<evidence type="ECO:0000256" key="16">
    <source>
        <dbReference type="ARBA" id="ARBA00023065"/>
    </source>
</evidence>
<dbReference type="InterPro" id="IPR023298">
    <property type="entry name" value="ATPase_P-typ_TM_dom_sf"/>
</dbReference>
<feature type="compositionally biased region" description="Basic and acidic residues" evidence="20">
    <location>
        <begin position="60"/>
        <end position="90"/>
    </location>
</feature>
<dbReference type="Gene3D" id="2.70.150.10">
    <property type="entry name" value="Calcium-transporting ATPase, cytoplasmic transduction domain A"/>
    <property type="match status" value="1"/>
</dbReference>
<sequence length="734" mass="80349">MSNDENSKQQKQHKHHNHDTQHHEVATQHDHSNHEHDHSHQDEHRHHDHGDGHGHHNGHDHHDHSGHDHNGHDHHGHGGHDHGGHDHHDHGDMINDFKKRFYISLVVTIPILILSPMLQSFAGVDWRFPFDQYIVFVLSTFLFFYGGWPFLTGGISELKNKNPGMMTLIGLAILVAYVYSSMTVFGWEGKDFFWELATLIDIMLLGHWIEMKSVMGASNALEELVKLMPNEAHKLDENGEVTDVPTSELQQGDHVLIKPGEKIPVDGTIYEGKSAIDESMLTGESVPIEKEKDDEVIGGSVNKEGSIKIAVEKTGEDSYLSQVVTMVKEAQESKSKTQDLTNRAAKWLFYLALASGFITLFIWLALGYAFDVALERMVTVMVITCPHALGLAAPLVVAVSTSLSAKRGLLIRNRANFEGARNLNAVVFDKTGTLTLGEFGVTELIPNGDYEKDEVLVWAASLEQNSEHPIASGIVSSATEQDLELKTIETFESITGKGIEGTIDGRKVNVVSPGYVQNNDMTYDQKTFEQLSEEGKTVVFVLLDDELIGMIALADMVRDTAKEAIASLKKKGVETIMLTGDNKKVADWVAGQLGIDEVYAEVLPDDKANQVKTIKGKGWKVAMTGDGVNDAPALATADLGIAIGAGTDVAMESADVVLVKSNPNDVVSLMELSRKTYRKMIQNLWWAAGYNIVAIPLAAGVLAPIGIVLSPAVGAVLMSLSTIIVAINAKLLKA</sequence>
<dbReference type="PROSITE" id="PS00154">
    <property type="entry name" value="ATPASE_E1_E2"/>
    <property type="match status" value="1"/>
</dbReference>
<feature type="region of interest" description="Disordered" evidence="20">
    <location>
        <begin position="1"/>
        <end position="90"/>
    </location>
</feature>
<evidence type="ECO:0000256" key="7">
    <source>
        <dbReference type="ARBA" id="ARBA00022692"/>
    </source>
</evidence>
<dbReference type="GO" id="GO:0005507">
    <property type="term" value="F:copper ion binding"/>
    <property type="evidence" value="ECO:0007669"/>
    <property type="project" value="TreeGrafter"/>
</dbReference>
<keyword evidence="15" id="KW-0186">Copper</keyword>
<dbReference type="GO" id="GO:0055070">
    <property type="term" value="P:copper ion homeostasis"/>
    <property type="evidence" value="ECO:0007669"/>
    <property type="project" value="TreeGrafter"/>
</dbReference>
<dbReference type="InterPro" id="IPR036412">
    <property type="entry name" value="HAD-like_sf"/>
</dbReference>
<dbReference type="SFLD" id="SFLDF00027">
    <property type="entry name" value="p-type_atpase"/>
    <property type="match status" value="1"/>
</dbReference>
<dbReference type="SUPFAM" id="SSF81665">
    <property type="entry name" value="Calcium ATPase, transmembrane domain M"/>
    <property type="match status" value="1"/>
</dbReference>
<dbReference type="InterPro" id="IPR059000">
    <property type="entry name" value="ATPase_P-type_domA"/>
</dbReference>
<name>A0A549YJV0_9BACI</name>
<comment type="caution">
    <text evidence="22">The sequence shown here is derived from an EMBL/GenBank/DDBJ whole genome shotgun (WGS) entry which is preliminary data.</text>
</comment>
<dbReference type="InterPro" id="IPR001757">
    <property type="entry name" value="P_typ_ATPase"/>
</dbReference>
<dbReference type="InterPro" id="IPR044492">
    <property type="entry name" value="P_typ_ATPase_HD_dom"/>
</dbReference>
<dbReference type="GO" id="GO:0005524">
    <property type="term" value="F:ATP binding"/>
    <property type="evidence" value="ECO:0007669"/>
    <property type="project" value="UniProtKB-UniRule"/>
</dbReference>
<protein>
    <recommendedName>
        <fullName evidence="3">P-type Cu(+) transporter</fullName>
        <ecNumber evidence="3">7.2.2.8</ecNumber>
    </recommendedName>
</protein>
<dbReference type="NCBIfam" id="TIGR01525">
    <property type="entry name" value="ATPase-IB_hvy"/>
    <property type="match status" value="1"/>
</dbReference>
<feature type="transmembrane region" description="Helical" evidence="19">
    <location>
        <begin position="713"/>
        <end position="732"/>
    </location>
</feature>
<evidence type="ECO:0000256" key="12">
    <source>
        <dbReference type="ARBA" id="ARBA00022842"/>
    </source>
</evidence>
<evidence type="ECO:0000256" key="15">
    <source>
        <dbReference type="ARBA" id="ARBA00023008"/>
    </source>
</evidence>